<evidence type="ECO:0000259" key="1">
    <source>
        <dbReference type="Pfam" id="PF24292"/>
    </source>
</evidence>
<accession>A0A0D2JA53</accession>
<dbReference type="RefSeq" id="WP_044350470.1">
    <property type="nucleotide sequence ID" value="NZ_AZAC01000029.1"/>
</dbReference>
<name>A0A0D2JA53_9BACT</name>
<dbReference type="OrthoDB" id="1753012at2"/>
<evidence type="ECO:0000313" key="3">
    <source>
        <dbReference type="Proteomes" id="UP000032233"/>
    </source>
</evidence>
<gene>
    <name evidence="2" type="ORF">X474_18450</name>
</gene>
<dbReference type="GO" id="GO:0003677">
    <property type="term" value="F:DNA binding"/>
    <property type="evidence" value="ECO:0007669"/>
    <property type="project" value="UniProtKB-KW"/>
</dbReference>
<dbReference type="InterPro" id="IPR054656">
    <property type="entry name" value="DVU_1557-like"/>
</dbReference>
<feature type="domain" description="DUF7479" evidence="1">
    <location>
        <begin position="12"/>
        <end position="70"/>
    </location>
</feature>
<keyword evidence="3" id="KW-1185">Reference proteome</keyword>
<evidence type="ECO:0000313" key="2">
    <source>
        <dbReference type="EMBL" id="KIX12586.1"/>
    </source>
</evidence>
<sequence length="70" mass="7780">MAGLYATEKDLAWTCAACGKALELKNVELEYMGSRFKVELPCCPNCGLTLIPEDLARGKMQEVEKLLEDK</sequence>
<keyword evidence="2" id="KW-0238">DNA-binding</keyword>
<organism evidence="2 3">
    <name type="scientific">Dethiosulfatarculus sandiegensis</name>
    <dbReference type="NCBI Taxonomy" id="1429043"/>
    <lineage>
        <taxon>Bacteria</taxon>
        <taxon>Pseudomonadati</taxon>
        <taxon>Thermodesulfobacteriota</taxon>
        <taxon>Desulfarculia</taxon>
        <taxon>Desulfarculales</taxon>
        <taxon>Desulfarculaceae</taxon>
        <taxon>Dethiosulfatarculus</taxon>
    </lineage>
</organism>
<dbReference type="Pfam" id="PF24292">
    <property type="entry name" value="DUF7479"/>
    <property type="match status" value="1"/>
</dbReference>
<protein>
    <submittedName>
        <fullName evidence="2">DNA-binding protein</fullName>
    </submittedName>
</protein>
<dbReference type="STRING" id="1429043.X474_18450"/>
<dbReference type="EMBL" id="AZAC01000029">
    <property type="protein sequence ID" value="KIX12586.1"/>
    <property type="molecule type" value="Genomic_DNA"/>
</dbReference>
<proteinExistence type="predicted"/>
<dbReference type="InParanoid" id="A0A0D2JA53"/>
<dbReference type="AlphaFoldDB" id="A0A0D2JA53"/>
<dbReference type="Proteomes" id="UP000032233">
    <property type="component" value="Unassembled WGS sequence"/>
</dbReference>
<dbReference type="InterPro" id="IPR055902">
    <property type="entry name" value="DUF7479"/>
</dbReference>
<dbReference type="NCBIfam" id="NF045645">
    <property type="entry name" value="DVU_1557_fam"/>
    <property type="match status" value="1"/>
</dbReference>
<reference evidence="2 3" key="1">
    <citation type="submission" date="2013-11" db="EMBL/GenBank/DDBJ databases">
        <title>Metagenomic analysis of a methanogenic consortium involved in long chain n-alkane degradation.</title>
        <authorList>
            <person name="Davidova I.A."/>
            <person name="Callaghan A.V."/>
            <person name="Wawrik B."/>
            <person name="Pruitt S."/>
            <person name="Marks C."/>
            <person name="Duncan K.E."/>
            <person name="Suflita J.M."/>
        </authorList>
    </citation>
    <scope>NUCLEOTIDE SEQUENCE [LARGE SCALE GENOMIC DNA]</scope>
    <source>
        <strain evidence="2 3">SPR</strain>
    </source>
</reference>
<comment type="caution">
    <text evidence="2">The sequence shown here is derived from an EMBL/GenBank/DDBJ whole genome shotgun (WGS) entry which is preliminary data.</text>
</comment>